<evidence type="ECO:0000256" key="4">
    <source>
        <dbReference type="ARBA" id="ARBA00022827"/>
    </source>
</evidence>
<dbReference type="InterPro" id="IPR013786">
    <property type="entry name" value="AcylCoA_DH/ox_N"/>
</dbReference>
<dbReference type="InterPro" id="IPR037069">
    <property type="entry name" value="AcylCoA_DH/ox_N_sf"/>
</dbReference>
<dbReference type="GO" id="GO:0003995">
    <property type="term" value="F:acyl-CoA dehydrogenase activity"/>
    <property type="evidence" value="ECO:0007669"/>
    <property type="project" value="TreeGrafter"/>
</dbReference>
<evidence type="ECO:0000256" key="1">
    <source>
        <dbReference type="ARBA" id="ARBA00001974"/>
    </source>
</evidence>
<dbReference type="EMBL" id="FNUD01000002">
    <property type="protein sequence ID" value="SEE89288.1"/>
    <property type="molecule type" value="Genomic_DNA"/>
</dbReference>
<protein>
    <submittedName>
        <fullName evidence="8">Acyl-CoA dehydrogenase</fullName>
    </submittedName>
</protein>
<keyword evidence="9" id="KW-1185">Reference proteome</keyword>
<dbReference type="InterPro" id="IPR009075">
    <property type="entry name" value="AcylCo_DH/oxidase_C"/>
</dbReference>
<dbReference type="PANTHER" id="PTHR43884:SF20">
    <property type="entry name" value="ACYL-COA DEHYDROGENASE FADE28"/>
    <property type="match status" value="1"/>
</dbReference>
<dbReference type="SUPFAM" id="SSF56645">
    <property type="entry name" value="Acyl-CoA dehydrogenase NM domain-like"/>
    <property type="match status" value="1"/>
</dbReference>
<evidence type="ECO:0000256" key="3">
    <source>
        <dbReference type="ARBA" id="ARBA00022630"/>
    </source>
</evidence>
<dbReference type="InterPro" id="IPR046373">
    <property type="entry name" value="Acyl-CoA_Oxase/DH_mid-dom_sf"/>
</dbReference>
<dbReference type="AlphaFoldDB" id="A0A0J6G7J2"/>
<evidence type="ECO:0000256" key="2">
    <source>
        <dbReference type="ARBA" id="ARBA00009347"/>
    </source>
</evidence>
<dbReference type="Gene3D" id="1.10.540.10">
    <property type="entry name" value="Acyl-CoA dehydrogenase/oxidase, N-terminal domain"/>
    <property type="match status" value="1"/>
</dbReference>
<dbReference type="OrthoDB" id="9769473at2"/>
<sequence length="390" mass="42705">MELALTDEQRMIQTAAERFLTQVASSSAVRTAMTSERGYDADTWAQMAQELYWPALAIPEAYGGLGSGFVEVCLLQEQLGRRLLPTPFFATCCLATPALLLSRNEALKQRWLPLIAAGEVRASVAFTSAPRWDDSGVQVYAQSYAGGYRLNGEYRYVIDGADCDLLIIATRTPGSVGEAGIRLFALPADTPGLQRQLQPTLDQTRRLATITLHDVAVCDEQLLSEPGQGWPMLRDVLQIACVGLASEQTGGAQQSLDITLGYINGREQFGRRIASFQAIKHRCADLMLAIECARSASYYAACIAAECLNIDGDPSIRQQLGEAAATAKIFASEGFFQCAAESIQLHGGVGFTWEYDPHLYFKRARASEQMLGTPAFHREQLARQIFGERT</sequence>
<dbReference type="RefSeq" id="WP_048358328.1">
    <property type="nucleotide sequence ID" value="NZ_FNUD01000002.1"/>
</dbReference>
<keyword evidence="5" id="KW-0560">Oxidoreductase</keyword>
<evidence type="ECO:0000259" key="7">
    <source>
        <dbReference type="Pfam" id="PF02771"/>
    </source>
</evidence>
<keyword evidence="3" id="KW-0285">Flavoprotein</keyword>
<dbReference type="InterPro" id="IPR009100">
    <property type="entry name" value="AcylCoA_DH/oxidase_NM_dom_sf"/>
</dbReference>
<reference evidence="8" key="1">
    <citation type="submission" date="2016-10" db="EMBL/GenBank/DDBJ databases">
        <authorList>
            <person name="Varghese N."/>
            <person name="Submissions S."/>
        </authorList>
    </citation>
    <scope>NUCLEOTIDE SEQUENCE [LARGE SCALE GENOMIC DNA]</scope>
    <source>
        <strain evidence="8">LMG 25555</strain>
    </source>
</reference>
<comment type="similarity">
    <text evidence="2">Belongs to the acyl-CoA dehydrogenase family.</text>
</comment>
<dbReference type="Gene3D" id="2.40.110.10">
    <property type="entry name" value="Butyryl-CoA Dehydrogenase, subunit A, domain 2"/>
    <property type="match status" value="1"/>
</dbReference>
<proteinExistence type="inferred from homology"/>
<evidence type="ECO:0000259" key="6">
    <source>
        <dbReference type="Pfam" id="PF00441"/>
    </source>
</evidence>
<feature type="domain" description="Acyl-CoA dehydrogenase/oxidase C-terminal" evidence="6">
    <location>
        <begin position="227"/>
        <end position="385"/>
    </location>
</feature>
<dbReference type="CDD" id="cd00567">
    <property type="entry name" value="ACAD"/>
    <property type="match status" value="1"/>
</dbReference>
<dbReference type="Pfam" id="PF00441">
    <property type="entry name" value="Acyl-CoA_dh_1"/>
    <property type="match status" value="1"/>
</dbReference>
<feature type="domain" description="Acyl-CoA dehydrogenase/oxidase N-terminal" evidence="7">
    <location>
        <begin position="6"/>
        <end position="119"/>
    </location>
</feature>
<name>A0A0J6G7J2_PSEDM</name>
<evidence type="ECO:0000313" key="8">
    <source>
        <dbReference type="EMBL" id="SEE89288.1"/>
    </source>
</evidence>
<organism evidence="8 9">
    <name type="scientific">Pseudomonas deceptionensis</name>
    <dbReference type="NCBI Taxonomy" id="882211"/>
    <lineage>
        <taxon>Bacteria</taxon>
        <taxon>Pseudomonadati</taxon>
        <taxon>Pseudomonadota</taxon>
        <taxon>Gammaproteobacteria</taxon>
        <taxon>Pseudomonadales</taxon>
        <taxon>Pseudomonadaceae</taxon>
        <taxon>Pseudomonas</taxon>
    </lineage>
</organism>
<dbReference type="InterPro" id="IPR036250">
    <property type="entry name" value="AcylCo_DH-like_C"/>
</dbReference>
<dbReference type="GO" id="GO:0050660">
    <property type="term" value="F:flavin adenine dinucleotide binding"/>
    <property type="evidence" value="ECO:0007669"/>
    <property type="project" value="InterPro"/>
</dbReference>
<dbReference type="PATRIC" id="fig|882211.3.peg.384"/>
<gene>
    <name evidence="8" type="ORF">SAMN04489800_2676</name>
</gene>
<dbReference type="Gene3D" id="1.20.140.10">
    <property type="entry name" value="Butyryl-CoA Dehydrogenase, subunit A, domain 3"/>
    <property type="match status" value="1"/>
</dbReference>
<keyword evidence="4" id="KW-0274">FAD</keyword>
<dbReference type="SUPFAM" id="SSF47203">
    <property type="entry name" value="Acyl-CoA dehydrogenase C-terminal domain-like"/>
    <property type="match status" value="1"/>
</dbReference>
<evidence type="ECO:0000313" key="9">
    <source>
        <dbReference type="Proteomes" id="UP000183613"/>
    </source>
</evidence>
<accession>A0A0J6G7J2</accession>
<dbReference type="Pfam" id="PF02771">
    <property type="entry name" value="Acyl-CoA_dh_N"/>
    <property type="match status" value="1"/>
</dbReference>
<dbReference type="PANTHER" id="PTHR43884">
    <property type="entry name" value="ACYL-COA DEHYDROGENASE"/>
    <property type="match status" value="1"/>
</dbReference>
<evidence type="ECO:0000256" key="5">
    <source>
        <dbReference type="ARBA" id="ARBA00023002"/>
    </source>
</evidence>
<comment type="cofactor">
    <cofactor evidence="1">
        <name>FAD</name>
        <dbReference type="ChEBI" id="CHEBI:57692"/>
    </cofactor>
</comment>
<comment type="caution">
    <text evidence="8">The sequence shown here is derived from an EMBL/GenBank/DDBJ whole genome shotgun (WGS) entry which is preliminary data.</text>
</comment>
<dbReference type="Proteomes" id="UP000183613">
    <property type="component" value="Unassembled WGS sequence"/>
</dbReference>